<gene>
    <name evidence="10" type="ORF">Bathy06g03270</name>
</gene>
<dbReference type="PROSITE" id="PS00108">
    <property type="entry name" value="PROTEIN_KINASE_ST"/>
    <property type="match status" value="1"/>
</dbReference>
<feature type="domain" description="Protein kinase" evidence="9">
    <location>
        <begin position="71"/>
        <end position="492"/>
    </location>
</feature>
<dbReference type="PROSITE" id="PS50011">
    <property type="entry name" value="PROTEIN_KINASE_DOM"/>
    <property type="match status" value="1"/>
</dbReference>
<evidence type="ECO:0000256" key="5">
    <source>
        <dbReference type="ARBA" id="ARBA00022840"/>
    </source>
</evidence>
<evidence type="ECO:0000256" key="4">
    <source>
        <dbReference type="ARBA" id="ARBA00022777"/>
    </source>
</evidence>
<dbReference type="PANTHER" id="PTHR48012:SF26">
    <property type="entry name" value="SERINE_THREONINE-PROTEIN KINASE DDB_G0283821-RELATED"/>
    <property type="match status" value="1"/>
</dbReference>
<dbReference type="InterPro" id="IPR000719">
    <property type="entry name" value="Prot_kinase_dom"/>
</dbReference>
<feature type="compositionally biased region" description="Low complexity" evidence="8">
    <location>
        <begin position="630"/>
        <end position="639"/>
    </location>
</feature>
<dbReference type="SUPFAM" id="SSF56112">
    <property type="entry name" value="Protein kinase-like (PK-like)"/>
    <property type="match status" value="1"/>
</dbReference>
<feature type="compositionally biased region" description="Basic and acidic residues" evidence="8">
    <location>
        <begin position="274"/>
        <end position="285"/>
    </location>
</feature>
<keyword evidence="7" id="KW-0175">Coiled coil</keyword>
<dbReference type="Gene3D" id="1.10.510.10">
    <property type="entry name" value="Transferase(Phosphotransferase) domain 1"/>
    <property type="match status" value="2"/>
</dbReference>
<dbReference type="STRING" id="41875.K8EXC8"/>
<feature type="region of interest" description="Disordered" evidence="8">
    <location>
        <begin position="709"/>
        <end position="771"/>
    </location>
</feature>
<evidence type="ECO:0000313" key="10">
    <source>
        <dbReference type="EMBL" id="CCO17125.1"/>
    </source>
</evidence>
<dbReference type="InterPro" id="IPR011009">
    <property type="entry name" value="Kinase-like_dom_sf"/>
</dbReference>
<evidence type="ECO:0000256" key="8">
    <source>
        <dbReference type="SAM" id="MobiDB-lite"/>
    </source>
</evidence>
<dbReference type="EMBL" id="FO082273">
    <property type="protein sequence ID" value="CCO17125.1"/>
    <property type="molecule type" value="Genomic_DNA"/>
</dbReference>
<name>K8EXC8_9CHLO</name>
<dbReference type="SMART" id="SM00220">
    <property type="entry name" value="S_TKc"/>
    <property type="match status" value="1"/>
</dbReference>
<feature type="coiled-coil region" evidence="7">
    <location>
        <begin position="1055"/>
        <end position="1089"/>
    </location>
</feature>
<keyword evidence="11" id="KW-1185">Reference proteome</keyword>
<dbReference type="GO" id="GO:0004674">
    <property type="term" value="F:protein serine/threonine kinase activity"/>
    <property type="evidence" value="ECO:0007669"/>
    <property type="project" value="UniProtKB-EC"/>
</dbReference>
<feature type="region of interest" description="Disordered" evidence="8">
    <location>
        <begin position="240"/>
        <end position="395"/>
    </location>
</feature>
<dbReference type="OrthoDB" id="8693905at2759"/>
<dbReference type="eggNOG" id="KOG0198">
    <property type="taxonomic scope" value="Eukaryota"/>
</dbReference>
<feature type="compositionally biased region" description="Low complexity" evidence="8">
    <location>
        <begin position="376"/>
        <end position="388"/>
    </location>
</feature>
<dbReference type="EC" id="2.7.11.1" evidence="1"/>
<protein>
    <recommendedName>
        <fullName evidence="1">non-specific serine/threonine protein kinase</fullName>
        <ecNumber evidence="1">2.7.11.1</ecNumber>
    </recommendedName>
</protein>
<feature type="compositionally biased region" description="Low complexity" evidence="8">
    <location>
        <begin position="246"/>
        <end position="257"/>
    </location>
</feature>
<evidence type="ECO:0000256" key="2">
    <source>
        <dbReference type="ARBA" id="ARBA00022679"/>
    </source>
</evidence>
<keyword evidence="4" id="KW-0418">Kinase</keyword>
<feature type="compositionally biased region" description="Basic residues" evidence="8">
    <location>
        <begin position="320"/>
        <end position="329"/>
    </location>
</feature>
<proteinExistence type="predicted"/>
<evidence type="ECO:0000313" key="11">
    <source>
        <dbReference type="Proteomes" id="UP000198341"/>
    </source>
</evidence>
<evidence type="ECO:0000256" key="6">
    <source>
        <dbReference type="PROSITE-ProRule" id="PRU10141"/>
    </source>
</evidence>
<dbReference type="InterPro" id="IPR011989">
    <property type="entry name" value="ARM-like"/>
</dbReference>
<dbReference type="Gene3D" id="1.25.10.10">
    <property type="entry name" value="Leucine-rich Repeat Variant"/>
    <property type="match status" value="1"/>
</dbReference>
<dbReference type="RefSeq" id="XP_007512525.1">
    <property type="nucleotide sequence ID" value="XM_007512463.1"/>
</dbReference>
<dbReference type="GeneID" id="19015307"/>
<feature type="region of interest" description="Disordered" evidence="8">
    <location>
        <begin position="29"/>
        <end position="56"/>
    </location>
</feature>
<feature type="binding site" evidence="6">
    <location>
        <position position="100"/>
    </location>
    <ligand>
        <name>ATP</name>
        <dbReference type="ChEBI" id="CHEBI:30616"/>
    </ligand>
</feature>
<reference evidence="10 11" key="1">
    <citation type="submission" date="2011-10" db="EMBL/GenBank/DDBJ databases">
        <authorList>
            <person name="Genoscope - CEA"/>
        </authorList>
    </citation>
    <scope>NUCLEOTIDE SEQUENCE [LARGE SCALE GENOMIC DNA]</scope>
    <source>
        <strain evidence="10 11">RCC 1105</strain>
    </source>
</reference>
<keyword evidence="3 6" id="KW-0547">Nucleotide-binding</keyword>
<feature type="region of interest" description="Disordered" evidence="8">
    <location>
        <begin position="624"/>
        <end position="688"/>
    </location>
</feature>
<dbReference type="InterPro" id="IPR008271">
    <property type="entry name" value="Ser/Thr_kinase_AS"/>
</dbReference>
<dbReference type="KEGG" id="bpg:Bathy06g03270"/>
<evidence type="ECO:0000259" key="9">
    <source>
        <dbReference type="PROSITE" id="PS50011"/>
    </source>
</evidence>
<feature type="region of interest" description="Disordered" evidence="8">
    <location>
        <begin position="1168"/>
        <end position="1212"/>
    </location>
</feature>
<dbReference type="InterPro" id="IPR017441">
    <property type="entry name" value="Protein_kinase_ATP_BS"/>
</dbReference>
<feature type="compositionally biased region" description="Polar residues" evidence="8">
    <location>
        <begin position="721"/>
        <end position="750"/>
    </location>
</feature>
<sequence>MSSSKVPPTFTTFVQTTTTNVSVNVNAAQHRTTPTSAQNSTNRISSTNDQTNDESAHHGVKVIVGELNNKYQLVRTIGRGAYGQVYKGIDASSKKVVAIKEISLAGVLEKDLTLVTGEVDLLSSLRHENVVRYIEAIRDDHHLYIVLEYCENGSLASALKSFSSSNSISGGIGGVGPFPESLAAVYVFHVLKGLRYLHEQGVIHRDVKGANILCTRDGVVKLADFGVATKVNTATATGKVGDVYQNSNGDDNNKSNNTSHSNVEIARSPNVELLRTKREEEETAKLVKSRRSQMALKNRLSKENSGSDASGLFDGGKPAPPKKKEKGGRRQSLGSPGNSPKGGGAKENKNNNGEMRLNASNDVTLETPPAKGLLRSPGSNNGGSPSSPQQFSDNVVGSPYWMAPEVIEMTGGVTTAADIWSVGCTLIELLTTKPPYFDLAPMAALFRMVRDDIPPLPASGISKQCEDFLRQCFRRDASTRPTARELLKHPWIEDARNELASTWLPKEIRDAHNALIEADNEQEGNTNAMRIADGLAGAVDKMVVDVEYRDSIYFSSERPISTINANVDDEKNSADLRRLKLERRELKKKLRKEGDEKPDLKKLTTIDRATAALMAADAVLDNEKKRNIQDSSESDSNLSSDEESDFDDDKNASAATDRESGANGSRPGYKRNNMRIDVKSLPPSVTASDRGTLLKEWLDIRSGRKLAGTAHNINKNHRSSAFRTSADSDNESSGPSTPKSYIGTPVSQNGGEHLRDDQSSDQQNRSSFEDDGEFALNGAKLSGNALLRINRGFSRSSSFDDLYGSYGTSQFDEAHINDAWESLASAMDLKDNGAVERAGISVKDSMERYHLMFDGSGHPIMEEATQGYHQENGTTATKPSTKTHATSSLDAVESYGTCKAIPSRRVLASVADILSNESPEYDRSRCVALEALVFAMRAADQTSRIALASALVALDVCRFASAVAAKDFEVSSRRAKIAALNLLESVAKCQVPAFSAIAPSVAPGIAKALSVGYFGESGKALTRIAVDCARAAFIPPKPRERIQAVRMRQAMVSLKRKLQDRSRFDDKELRNIEREIRQSDMEIIKEEAAQLDATWANVRALAKANVFPHLVQALGQTHFGHLEEAKVANEDPATFTSSSTVTNEKIADFIANLLSNQAMTSKMLFEGKGSAAEADREKKDKDEDDEKKKKNKDKSTNDDNIDGGNDDDDSDDDEYLALLEQNAKRTGFKSFDTQTKNLLCDIGVIHGFLAQICVVSKKTREKLAKTIESLTENADTLDRLQKSGCIPKLAQLIEITWREDNDDDNQIGYLGFDAERGSKRAGVINVDLLYESVACNGRTRAAALRAIRNLCVASKSYQQQAATCHASWVLCEIATSGTEAEKDVCLPLLCSCVSASRAAREKLVKHGILDTLVSVIDQEGNCERKILALQACVVWLNAEPWEIEARLLTADALDVLVLAFAFSRKNKSNINGESTLHALANLIGESSRLSRAVSEQKNVVTSVLGVVLDEPSVRAPAATAGCKLAGLKAMGHILEHADTPRDIMRTHDLKTKLERLARSKTEVIVAQLTDKLMRRLNII</sequence>
<accession>K8EXC8</accession>
<dbReference type="SUPFAM" id="SSF48371">
    <property type="entry name" value="ARM repeat"/>
    <property type="match status" value="1"/>
</dbReference>
<dbReference type="Pfam" id="PF00069">
    <property type="entry name" value="Pkinase"/>
    <property type="match status" value="2"/>
</dbReference>
<evidence type="ECO:0000256" key="1">
    <source>
        <dbReference type="ARBA" id="ARBA00012513"/>
    </source>
</evidence>
<dbReference type="GO" id="GO:0005524">
    <property type="term" value="F:ATP binding"/>
    <property type="evidence" value="ECO:0007669"/>
    <property type="project" value="UniProtKB-UniRule"/>
</dbReference>
<dbReference type="InterPro" id="IPR016024">
    <property type="entry name" value="ARM-type_fold"/>
</dbReference>
<keyword evidence="2" id="KW-0808">Transferase</keyword>
<evidence type="ECO:0000256" key="3">
    <source>
        <dbReference type="ARBA" id="ARBA00022741"/>
    </source>
</evidence>
<feature type="compositionally biased region" description="Acidic residues" evidence="8">
    <location>
        <begin position="1199"/>
        <end position="1212"/>
    </location>
</feature>
<dbReference type="InterPro" id="IPR050629">
    <property type="entry name" value="STE20/SPS1-PAK"/>
</dbReference>
<dbReference type="Proteomes" id="UP000198341">
    <property type="component" value="Chromosome 6"/>
</dbReference>
<dbReference type="GO" id="GO:0005737">
    <property type="term" value="C:cytoplasm"/>
    <property type="evidence" value="ECO:0007669"/>
    <property type="project" value="TreeGrafter"/>
</dbReference>
<dbReference type="PANTHER" id="PTHR48012">
    <property type="entry name" value="STERILE20-LIKE KINASE, ISOFORM B-RELATED"/>
    <property type="match status" value="1"/>
</dbReference>
<dbReference type="PROSITE" id="PS00107">
    <property type="entry name" value="PROTEIN_KINASE_ATP"/>
    <property type="match status" value="1"/>
</dbReference>
<feature type="compositionally biased region" description="Polar residues" evidence="8">
    <location>
        <begin position="30"/>
        <end position="50"/>
    </location>
</feature>
<keyword evidence="5 6" id="KW-0067">ATP-binding</keyword>
<evidence type="ECO:0000256" key="7">
    <source>
        <dbReference type="SAM" id="Coils"/>
    </source>
</evidence>
<organism evidence="10 11">
    <name type="scientific">Bathycoccus prasinos</name>
    <dbReference type="NCBI Taxonomy" id="41875"/>
    <lineage>
        <taxon>Eukaryota</taxon>
        <taxon>Viridiplantae</taxon>
        <taxon>Chlorophyta</taxon>
        <taxon>Mamiellophyceae</taxon>
        <taxon>Mamiellales</taxon>
        <taxon>Bathycoccaceae</taxon>
        <taxon>Bathycoccus</taxon>
    </lineage>
</organism>